<evidence type="ECO:0000313" key="6">
    <source>
        <dbReference type="Proteomes" id="UP001195941"/>
    </source>
</evidence>
<dbReference type="Proteomes" id="UP001195941">
    <property type="component" value="Unassembled WGS sequence"/>
</dbReference>
<evidence type="ECO:0000256" key="2">
    <source>
        <dbReference type="SAM" id="MobiDB-lite"/>
    </source>
</evidence>
<dbReference type="Gene3D" id="3.40.920.10">
    <property type="entry name" value="Pyruvate-ferredoxin oxidoreductase, PFOR, domain III"/>
    <property type="match status" value="1"/>
</dbReference>
<name>A0ABS5HKG7_9RHOB</name>
<keyword evidence="1" id="KW-0560">Oxidoreductase</keyword>
<evidence type="ECO:0000259" key="3">
    <source>
        <dbReference type="Pfam" id="PF01558"/>
    </source>
</evidence>
<gene>
    <name evidence="5" type="ORF">IT775_00015</name>
</gene>
<accession>A0ABS5HKG7</accession>
<dbReference type="EMBL" id="JADMKU010000001">
    <property type="protein sequence ID" value="MBR9649505.1"/>
    <property type="molecule type" value="Genomic_DNA"/>
</dbReference>
<evidence type="ECO:0000313" key="5">
    <source>
        <dbReference type="EMBL" id="MBR9649505.1"/>
    </source>
</evidence>
<organism evidence="5 6">
    <name type="scientific">Thalassovita aquimarina</name>
    <dbReference type="NCBI Taxonomy" id="2785917"/>
    <lineage>
        <taxon>Bacteria</taxon>
        <taxon>Pseudomonadati</taxon>
        <taxon>Pseudomonadota</taxon>
        <taxon>Alphaproteobacteria</taxon>
        <taxon>Rhodobacterales</taxon>
        <taxon>Roseobacteraceae</taxon>
        <taxon>Thalassovita</taxon>
    </lineage>
</organism>
<protein>
    <submittedName>
        <fullName evidence="5">Indolepyruvate oxidoreductase subunit beta family protein</fullName>
    </submittedName>
</protein>
<feature type="domain" description="DUF6537" evidence="4">
    <location>
        <begin position="231"/>
        <end position="444"/>
    </location>
</feature>
<sequence length="501" mass="54380">MTDKAPFRILLAALGGEGGGVLMNWIVEAARASGHRVQATSVPGVAQRTGSTSYYIEIARKEALDAVLSLVPMPGRVDAVVCSELVEAARVMAAGFVSPRLTTLISSTARFYSTAEKIAMGDGRYDEANVRKAAEKMARDSYLLDLGQLATENGTFVSATMYGALCGSGVLPFDLEQARTVLGDARSQAGFDAAVAAVQRMKDGAAPEAPEAAESDPAPRPDLSDLPDGLRTVIGHGLDRLRDYQDDAYAETYRARANLLIASADLSDHRAVHALTEACRRLALWMAYEDVARVADLKTRPERFERIRDEVQLQPGQTLTVTEYLKPRAEEIADILPVPIGRRIMARVARGGGIPFTGRGIHVRSNGVIGYRMLRTMAAMKHLRRRSYRFAEEQRAIEDWLMSMQAALAHSPDFAMGLAELPRVLKGYSDTLQRGKTAYARIMQDIVRPAVAAGTEADTARWLRDAIGAALADDSHAKLEAVLAGQPPAPEIPNLKRVENV</sequence>
<dbReference type="InterPro" id="IPR002869">
    <property type="entry name" value="Pyrv_flavodox_OxRed_cen"/>
</dbReference>
<keyword evidence="6" id="KW-1185">Reference proteome</keyword>
<dbReference type="Pfam" id="PF01558">
    <property type="entry name" value="POR"/>
    <property type="match status" value="1"/>
</dbReference>
<comment type="caution">
    <text evidence="5">The sequence shown here is derived from an EMBL/GenBank/DDBJ whole genome shotgun (WGS) entry which is preliminary data.</text>
</comment>
<evidence type="ECO:0000256" key="1">
    <source>
        <dbReference type="ARBA" id="ARBA00023002"/>
    </source>
</evidence>
<evidence type="ECO:0000259" key="4">
    <source>
        <dbReference type="Pfam" id="PF20169"/>
    </source>
</evidence>
<dbReference type="InterPro" id="IPR046667">
    <property type="entry name" value="DUF6537"/>
</dbReference>
<dbReference type="InterPro" id="IPR052198">
    <property type="entry name" value="IorB_Oxidoreductase"/>
</dbReference>
<proteinExistence type="predicted"/>
<dbReference type="SUPFAM" id="SSF53323">
    <property type="entry name" value="Pyruvate-ferredoxin oxidoreductase, PFOR, domain III"/>
    <property type="match status" value="1"/>
</dbReference>
<dbReference type="RefSeq" id="WP_212699022.1">
    <property type="nucleotide sequence ID" value="NZ_JADMKU010000001.1"/>
</dbReference>
<feature type="domain" description="Pyruvate/ketoisovalerate oxidoreductase catalytic" evidence="3">
    <location>
        <begin position="15"/>
        <end position="184"/>
    </location>
</feature>
<dbReference type="Pfam" id="PF20169">
    <property type="entry name" value="DUF6537"/>
    <property type="match status" value="1"/>
</dbReference>
<dbReference type="PANTHER" id="PTHR43854:SF1">
    <property type="entry name" value="INDOLEPYRUVATE OXIDOREDUCTASE SUBUNIT IORB"/>
    <property type="match status" value="1"/>
</dbReference>
<dbReference type="PANTHER" id="PTHR43854">
    <property type="entry name" value="INDOLEPYRUVATE OXIDOREDUCTASE SUBUNIT IORB"/>
    <property type="match status" value="1"/>
</dbReference>
<dbReference type="InterPro" id="IPR019752">
    <property type="entry name" value="Pyrv/ketoisovalerate_OxRed_cat"/>
</dbReference>
<feature type="compositionally biased region" description="Low complexity" evidence="2">
    <location>
        <begin position="206"/>
        <end position="216"/>
    </location>
</feature>
<dbReference type="NCBIfam" id="NF006179">
    <property type="entry name" value="PRK08312.1"/>
    <property type="match status" value="1"/>
</dbReference>
<reference evidence="5 6" key="1">
    <citation type="journal article" date="2021" name="Arch. Microbiol.">
        <title>Thalassobius aquimarinus sp. nov., isolated from the Sea of Japan seashore.</title>
        <authorList>
            <person name="Kurilenko V.V."/>
            <person name="Romanenko L.A."/>
            <person name="Chernysheva N.Y."/>
            <person name="Velansky P.V."/>
            <person name="Tekutyeva L.A."/>
            <person name="Isaeva M.P."/>
            <person name="Mikhailov V.V."/>
        </authorList>
    </citation>
    <scope>NUCLEOTIDE SEQUENCE [LARGE SCALE GENOMIC DNA]</scope>
    <source>
        <strain evidence="5 6">KMM 8518</strain>
    </source>
</reference>
<feature type="region of interest" description="Disordered" evidence="2">
    <location>
        <begin position="202"/>
        <end position="227"/>
    </location>
</feature>